<gene>
    <name evidence="9" type="ORF">AXX12_07060</name>
</gene>
<evidence type="ECO:0000256" key="5">
    <source>
        <dbReference type="ARBA" id="ARBA00022989"/>
    </source>
</evidence>
<evidence type="ECO:0000256" key="1">
    <source>
        <dbReference type="ARBA" id="ARBA00004429"/>
    </source>
</evidence>
<organism evidence="9 10">
    <name type="scientific">Anaerosporomusa subterranea</name>
    <dbReference type="NCBI Taxonomy" id="1794912"/>
    <lineage>
        <taxon>Bacteria</taxon>
        <taxon>Bacillati</taxon>
        <taxon>Bacillota</taxon>
        <taxon>Negativicutes</taxon>
        <taxon>Acetonemataceae</taxon>
        <taxon>Anaerosporomusa</taxon>
    </lineage>
</organism>
<dbReference type="InterPro" id="IPR004681">
    <property type="entry name" value="TRAP_DctM"/>
</dbReference>
<dbReference type="Pfam" id="PF06808">
    <property type="entry name" value="DctM"/>
    <property type="match status" value="1"/>
</dbReference>
<keyword evidence="2" id="KW-1003">Cell membrane</keyword>
<dbReference type="RefSeq" id="WP_066241219.1">
    <property type="nucleotide sequence ID" value="NZ_LSGP01000017.1"/>
</dbReference>
<keyword evidence="5 7" id="KW-1133">Transmembrane helix</keyword>
<dbReference type="GO" id="GO:0022857">
    <property type="term" value="F:transmembrane transporter activity"/>
    <property type="evidence" value="ECO:0007669"/>
    <property type="project" value="TreeGrafter"/>
</dbReference>
<feature type="domain" description="TRAP C4-dicarboxylate transport system permease DctM subunit" evidence="8">
    <location>
        <begin position="23"/>
        <end position="126"/>
    </location>
</feature>
<sequence>MTMTMVVFVASLLAVMALGIPIAFALIMSGVALLLHMGMFDTQILAANLTPVLMPIVHKAGINPIYFGFMFVFNNMIGCLTPPVGTVLNAAAGVGKITMHDIIRCVMPYMWIEIILLLLLTLFPQLVLVPLS</sequence>
<evidence type="ECO:0000256" key="6">
    <source>
        <dbReference type="ARBA" id="ARBA00023136"/>
    </source>
</evidence>
<name>A0A154BQI2_ANASB</name>
<evidence type="ECO:0000313" key="9">
    <source>
        <dbReference type="EMBL" id="KYZ76196.1"/>
    </source>
</evidence>
<proteinExistence type="predicted"/>
<feature type="transmembrane region" description="Helical" evidence="7">
    <location>
        <begin position="109"/>
        <end position="131"/>
    </location>
</feature>
<dbReference type="AlphaFoldDB" id="A0A154BQI2"/>
<comment type="caution">
    <text evidence="9">The sequence shown here is derived from an EMBL/GenBank/DDBJ whole genome shotgun (WGS) entry which is preliminary data.</text>
</comment>
<evidence type="ECO:0000256" key="3">
    <source>
        <dbReference type="ARBA" id="ARBA00022519"/>
    </source>
</evidence>
<evidence type="ECO:0000259" key="8">
    <source>
        <dbReference type="Pfam" id="PF06808"/>
    </source>
</evidence>
<keyword evidence="6 7" id="KW-0472">Membrane</keyword>
<reference evidence="9 10" key="1">
    <citation type="submission" date="2016-02" db="EMBL/GenBank/DDBJ databases">
        <title>Anaerosporomusa subterraneum gen. nov., sp. nov., a spore-forming obligate anaerobe isolated from saprolite.</title>
        <authorList>
            <person name="Choi J.K."/>
            <person name="Shah M."/>
            <person name="Yee N."/>
        </authorList>
    </citation>
    <scope>NUCLEOTIDE SEQUENCE [LARGE SCALE GENOMIC DNA]</scope>
    <source>
        <strain evidence="9 10">RU4</strain>
    </source>
</reference>
<evidence type="ECO:0000313" key="10">
    <source>
        <dbReference type="Proteomes" id="UP000076268"/>
    </source>
</evidence>
<dbReference type="GO" id="GO:0005886">
    <property type="term" value="C:plasma membrane"/>
    <property type="evidence" value="ECO:0007669"/>
    <property type="project" value="UniProtKB-SubCell"/>
</dbReference>
<keyword evidence="3" id="KW-0997">Cell inner membrane</keyword>
<evidence type="ECO:0000256" key="2">
    <source>
        <dbReference type="ARBA" id="ARBA00022475"/>
    </source>
</evidence>
<evidence type="ECO:0000256" key="7">
    <source>
        <dbReference type="SAM" id="Phobius"/>
    </source>
</evidence>
<dbReference type="PANTHER" id="PTHR33362">
    <property type="entry name" value="SIALIC ACID TRAP TRANSPORTER PERMEASE PROTEIN SIAT-RELATED"/>
    <property type="match status" value="1"/>
</dbReference>
<dbReference type="Proteomes" id="UP000076268">
    <property type="component" value="Unassembled WGS sequence"/>
</dbReference>
<dbReference type="EMBL" id="LSGP01000017">
    <property type="protein sequence ID" value="KYZ76196.1"/>
    <property type="molecule type" value="Genomic_DNA"/>
</dbReference>
<dbReference type="InterPro" id="IPR010656">
    <property type="entry name" value="DctM"/>
</dbReference>
<keyword evidence="10" id="KW-1185">Reference proteome</keyword>
<protein>
    <recommendedName>
        <fullName evidence="8">TRAP C4-dicarboxylate transport system permease DctM subunit domain-containing protein</fullName>
    </recommendedName>
</protein>
<keyword evidence="4 7" id="KW-0812">Transmembrane</keyword>
<comment type="subcellular location">
    <subcellularLocation>
        <location evidence="1">Cell inner membrane</location>
        <topology evidence="1">Multi-pass membrane protein</topology>
    </subcellularLocation>
</comment>
<accession>A0A154BQI2</accession>
<dbReference type="STRING" id="1794912.AXX12_07060"/>
<evidence type="ECO:0000256" key="4">
    <source>
        <dbReference type="ARBA" id="ARBA00022692"/>
    </source>
</evidence>
<dbReference type="OrthoDB" id="9785600at2"/>
<feature type="transmembrane region" description="Helical" evidence="7">
    <location>
        <begin position="65"/>
        <end position="88"/>
    </location>
</feature>